<organism evidence="6 7">
    <name type="scientific">Robiginitalea biformata (strain ATCC BAA-864 / DSM 15991 / KCTC 12146 / HTCC2501)</name>
    <dbReference type="NCBI Taxonomy" id="313596"/>
    <lineage>
        <taxon>Bacteria</taxon>
        <taxon>Pseudomonadati</taxon>
        <taxon>Bacteroidota</taxon>
        <taxon>Flavobacteriia</taxon>
        <taxon>Flavobacteriales</taxon>
        <taxon>Flavobacteriaceae</taxon>
        <taxon>Robiginitalea</taxon>
    </lineage>
</organism>
<reference evidence="6 7" key="1">
    <citation type="journal article" date="2009" name="J. Bacteriol.">
        <title>Complete genome sequence of Robiginitalea biformata HTCC2501.</title>
        <authorList>
            <person name="Oh H.M."/>
            <person name="Giovannoni S.J."/>
            <person name="Lee K."/>
            <person name="Ferriera S."/>
            <person name="Johnson J."/>
            <person name="Cho J.C."/>
        </authorList>
    </citation>
    <scope>NUCLEOTIDE SEQUENCE [LARGE SCALE GENOMIC DNA]</scope>
    <source>
        <strain evidence="7">ATCC BAA-864 / HTCC2501 / KCTC 12146</strain>
    </source>
</reference>
<sequence>MKKIVHPSGDRGFADHGWLKSRHSFSFASFYDPDKIQFGALRVLNDDRVAPGKGFGTHPHRDMEIISIPLEGALEHEDSMGNKAVIREGDIQVMSAGTGVRHSEYNKNQDREVAFLQIWILPDTPGVSPRYDQIRLDPAAARNKWFTALGPQGKHDGLWIHQDAWLHLGHFESGQTPRYSLKAPEHGLYIFVLEGEVQVADTRLADRDALGVWQIGSVDFDILEQSRILLIEVPMAEQAGT</sequence>
<dbReference type="InterPro" id="IPR012093">
    <property type="entry name" value="Pirin"/>
</dbReference>
<dbReference type="OrthoDB" id="321327at2"/>
<dbReference type="RefSeq" id="WP_015755779.1">
    <property type="nucleotide sequence ID" value="NC_013222.1"/>
</dbReference>
<dbReference type="CDD" id="cd02910">
    <property type="entry name" value="cupin_Yhhw_N"/>
    <property type="match status" value="1"/>
</dbReference>
<dbReference type="InterPro" id="IPR041602">
    <property type="entry name" value="Quercetinase_C"/>
</dbReference>
<dbReference type="PANTHER" id="PTHR43212">
    <property type="entry name" value="QUERCETIN 2,3-DIOXYGENASE"/>
    <property type="match status" value="1"/>
</dbReference>
<dbReference type="KEGG" id="rbi:RB2501_02925"/>
<evidence type="ECO:0000256" key="1">
    <source>
        <dbReference type="ARBA" id="ARBA00008416"/>
    </source>
</evidence>
<accession>A4CPM2</accession>
<feature type="binding site" evidence="2">
    <location>
        <position position="102"/>
    </location>
    <ligand>
        <name>Fe cation</name>
        <dbReference type="ChEBI" id="CHEBI:24875"/>
    </ligand>
</feature>
<gene>
    <name evidence="6" type="ordered locus">RB2501_02925</name>
</gene>
<keyword evidence="2" id="KW-0479">Metal-binding</keyword>
<dbReference type="STRING" id="313596.RB2501_02925"/>
<dbReference type="PIRSF" id="PIRSF006232">
    <property type="entry name" value="Pirin"/>
    <property type="match status" value="1"/>
</dbReference>
<dbReference type="EMBL" id="CP001712">
    <property type="protein sequence ID" value="EAR14343.1"/>
    <property type="molecule type" value="Genomic_DNA"/>
</dbReference>
<dbReference type="Pfam" id="PF02678">
    <property type="entry name" value="Pirin"/>
    <property type="match status" value="1"/>
</dbReference>
<keyword evidence="7" id="KW-1185">Reference proteome</keyword>
<dbReference type="HOGENOM" id="CLU_064194_2_2_10"/>
<evidence type="ECO:0000256" key="3">
    <source>
        <dbReference type="RuleBase" id="RU003457"/>
    </source>
</evidence>
<feature type="binding site" evidence="2">
    <location>
        <position position="58"/>
    </location>
    <ligand>
        <name>Fe cation</name>
        <dbReference type="ChEBI" id="CHEBI:24875"/>
    </ligand>
</feature>
<keyword evidence="2" id="KW-0408">Iron</keyword>
<dbReference type="Pfam" id="PF17954">
    <property type="entry name" value="Pirin_C_2"/>
    <property type="match status" value="1"/>
</dbReference>
<evidence type="ECO:0000313" key="6">
    <source>
        <dbReference type="EMBL" id="EAR14343.1"/>
    </source>
</evidence>
<dbReference type="GO" id="GO:0046872">
    <property type="term" value="F:metal ion binding"/>
    <property type="evidence" value="ECO:0007669"/>
    <property type="project" value="UniProtKB-KW"/>
</dbReference>
<dbReference type="Gene3D" id="2.60.120.10">
    <property type="entry name" value="Jelly Rolls"/>
    <property type="match status" value="2"/>
</dbReference>
<proteinExistence type="inferred from homology"/>
<dbReference type="SUPFAM" id="SSF51182">
    <property type="entry name" value="RmlC-like cupins"/>
    <property type="match status" value="1"/>
</dbReference>
<name>A4CPM2_ROBBH</name>
<dbReference type="InterPro" id="IPR003829">
    <property type="entry name" value="Pirin_N_dom"/>
</dbReference>
<dbReference type="InterPro" id="IPR014710">
    <property type="entry name" value="RmlC-like_jellyroll"/>
</dbReference>
<evidence type="ECO:0000256" key="2">
    <source>
        <dbReference type="PIRSR" id="PIRSR006232-1"/>
    </source>
</evidence>
<comment type="cofactor">
    <cofactor evidence="2">
        <name>Fe cation</name>
        <dbReference type="ChEBI" id="CHEBI:24875"/>
    </cofactor>
    <text evidence="2">Binds 1 Fe cation per subunit.</text>
</comment>
<feature type="binding site" evidence="2">
    <location>
        <position position="104"/>
    </location>
    <ligand>
        <name>Fe cation</name>
        <dbReference type="ChEBI" id="CHEBI:24875"/>
    </ligand>
</feature>
<feature type="domain" description="Pirin N-terminal" evidence="4">
    <location>
        <begin position="13"/>
        <end position="120"/>
    </location>
</feature>
<feature type="binding site" evidence="2">
    <location>
        <position position="60"/>
    </location>
    <ligand>
        <name>Fe cation</name>
        <dbReference type="ChEBI" id="CHEBI:24875"/>
    </ligand>
</feature>
<feature type="domain" description="Quercetin 2,3-dioxygenase C-terminal cupin" evidence="5">
    <location>
        <begin position="150"/>
        <end position="233"/>
    </location>
</feature>
<protein>
    <submittedName>
        <fullName evidence="6">Possible Pirin family protein</fullName>
    </submittedName>
</protein>
<comment type="similarity">
    <text evidence="1 3">Belongs to the pirin family.</text>
</comment>
<dbReference type="Proteomes" id="UP000009049">
    <property type="component" value="Chromosome"/>
</dbReference>
<dbReference type="PANTHER" id="PTHR43212:SF3">
    <property type="entry name" value="QUERCETIN 2,3-DIOXYGENASE"/>
    <property type="match status" value="1"/>
</dbReference>
<evidence type="ECO:0000313" key="7">
    <source>
        <dbReference type="Proteomes" id="UP000009049"/>
    </source>
</evidence>
<dbReference type="InterPro" id="IPR011051">
    <property type="entry name" value="RmlC_Cupin_sf"/>
</dbReference>
<dbReference type="AlphaFoldDB" id="A4CPM2"/>
<dbReference type="eggNOG" id="COG1741">
    <property type="taxonomic scope" value="Bacteria"/>
</dbReference>
<evidence type="ECO:0000259" key="4">
    <source>
        <dbReference type="Pfam" id="PF02678"/>
    </source>
</evidence>
<evidence type="ECO:0000259" key="5">
    <source>
        <dbReference type="Pfam" id="PF17954"/>
    </source>
</evidence>